<name>A0A0F9PNA2_9ZZZZ</name>
<sequence length="64" mass="7714">MWNLLRRLLRLRPKVKALRGEDYPVLAKLWDNEDDAFYDDWEPEPITTANDSTTTFLGTWHRKH</sequence>
<reference evidence="1" key="1">
    <citation type="journal article" date="2015" name="Nature">
        <title>Complex archaea that bridge the gap between prokaryotes and eukaryotes.</title>
        <authorList>
            <person name="Spang A."/>
            <person name="Saw J.H."/>
            <person name="Jorgensen S.L."/>
            <person name="Zaremba-Niedzwiedzka K."/>
            <person name="Martijn J."/>
            <person name="Lind A.E."/>
            <person name="van Eijk R."/>
            <person name="Schleper C."/>
            <person name="Guy L."/>
            <person name="Ettema T.J."/>
        </authorList>
    </citation>
    <scope>NUCLEOTIDE SEQUENCE</scope>
</reference>
<protein>
    <submittedName>
        <fullName evidence="1">Uncharacterized protein</fullName>
    </submittedName>
</protein>
<dbReference type="AlphaFoldDB" id="A0A0F9PNA2"/>
<dbReference type="EMBL" id="LAZR01002749">
    <property type="protein sequence ID" value="KKN26062.1"/>
    <property type="molecule type" value="Genomic_DNA"/>
</dbReference>
<comment type="caution">
    <text evidence="1">The sequence shown here is derived from an EMBL/GenBank/DDBJ whole genome shotgun (WGS) entry which is preliminary data.</text>
</comment>
<evidence type="ECO:0000313" key="1">
    <source>
        <dbReference type="EMBL" id="KKN26062.1"/>
    </source>
</evidence>
<organism evidence="1">
    <name type="scientific">marine sediment metagenome</name>
    <dbReference type="NCBI Taxonomy" id="412755"/>
    <lineage>
        <taxon>unclassified sequences</taxon>
        <taxon>metagenomes</taxon>
        <taxon>ecological metagenomes</taxon>
    </lineage>
</organism>
<proteinExistence type="predicted"/>
<gene>
    <name evidence="1" type="ORF">LCGC14_0878270</name>
</gene>
<accession>A0A0F9PNA2</accession>